<reference evidence="6 7" key="2">
    <citation type="submission" date="2019-04" db="EMBL/GenBank/DDBJ databases">
        <title>Genome sequencing of Clostridium botulinum Groups I-IV and Clostridium butyricum.</title>
        <authorList>
            <person name="Brunt J."/>
            <person name="Van Vliet A.H.M."/>
            <person name="Stringer S.C."/>
            <person name="Carter A.T."/>
            <person name="Peck M.W."/>
        </authorList>
    </citation>
    <scope>NUCLEOTIDE SEQUENCE [LARGE SCALE GENOMIC DNA]</scope>
    <source>
        <strain evidence="3 7">1605</strain>
        <strain evidence="4 6">CB-K-33E</strain>
    </source>
</reference>
<dbReference type="EMBL" id="SGKU01000057">
    <property type="protein sequence ID" value="NFA44039.1"/>
    <property type="molecule type" value="Genomic_DNA"/>
</dbReference>
<evidence type="ECO:0000313" key="2">
    <source>
        <dbReference type="EMBL" id="NFA44039.1"/>
    </source>
</evidence>
<dbReference type="Proteomes" id="UP000473681">
    <property type="component" value="Unassembled WGS sequence"/>
</dbReference>
<protein>
    <submittedName>
        <fullName evidence="2">Aspartyl-phosphate phosphatase Spo0E family protein</fullName>
    </submittedName>
</protein>
<name>A0A0C2S3D3_CLOBO</name>
<dbReference type="EMBL" id="SWOV01000011">
    <property type="protein sequence ID" value="NFF87398.1"/>
    <property type="molecule type" value="Genomic_DNA"/>
</dbReference>
<gene>
    <name evidence="2" type="ORF">EXM65_16055</name>
    <name evidence="3" type="ORF">FC774_05850</name>
    <name evidence="4" type="ORF">FDB51_05860</name>
</gene>
<dbReference type="SUPFAM" id="SSF140500">
    <property type="entry name" value="BAS1536-like"/>
    <property type="match status" value="1"/>
</dbReference>
<evidence type="ECO:0000313" key="3">
    <source>
        <dbReference type="EMBL" id="NFF87398.1"/>
    </source>
</evidence>
<dbReference type="OrthoDB" id="1937171at2"/>
<dbReference type="Gene3D" id="4.10.280.10">
    <property type="entry name" value="Helix-loop-helix DNA-binding domain"/>
    <property type="match status" value="1"/>
</dbReference>
<dbReference type="Proteomes" id="UP000472355">
    <property type="component" value="Unassembled WGS sequence"/>
</dbReference>
<sequence>MLKEMNNKILKLRQALQELIAKEDNLLDPKVIAASQELDEALNDYNKLLKELNK</sequence>
<evidence type="ECO:0000256" key="1">
    <source>
        <dbReference type="SAM" id="Coils"/>
    </source>
</evidence>
<evidence type="ECO:0000313" key="4">
    <source>
        <dbReference type="EMBL" id="NFN34669.1"/>
    </source>
</evidence>
<organism evidence="2 5">
    <name type="scientific">Clostridium botulinum</name>
    <dbReference type="NCBI Taxonomy" id="1491"/>
    <lineage>
        <taxon>Bacteria</taxon>
        <taxon>Bacillati</taxon>
        <taxon>Bacillota</taxon>
        <taxon>Clostridia</taxon>
        <taxon>Eubacteriales</taxon>
        <taxon>Clostridiaceae</taxon>
        <taxon>Clostridium</taxon>
    </lineage>
</organism>
<feature type="coiled-coil region" evidence="1">
    <location>
        <begin position="2"/>
        <end position="51"/>
    </location>
</feature>
<proteinExistence type="predicted"/>
<dbReference type="Pfam" id="PF09388">
    <property type="entry name" value="SpoOE-like"/>
    <property type="match status" value="1"/>
</dbReference>
<comment type="caution">
    <text evidence="2">The sequence shown here is derived from an EMBL/GenBank/DDBJ whole genome shotgun (WGS) entry which is preliminary data.</text>
</comment>
<dbReference type="GO" id="GO:0043937">
    <property type="term" value="P:regulation of sporulation"/>
    <property type="evidence" value="ECO:0007669"/>
    <property type="project" value="InterPro"/>
</dbReference>
<evidence type="ECO:0000313" key="5">
    <source>
        <dbReference type="Proteomes" id="UP000472355"/>
    </source>
</evidence>
<dbReference type="GO" id="GO:0046983">
    <property type="term" value="F:protein dimerization activity"/>
    <property type="evidence" value="ECO:0007669"/>
    <property type="project" value="InterPro"/>
</dbReference>
<reference evidence="2 5" key="1">
    <citation type="submission" date="2019-02" db="EMBL/GenBank/DDBJ databases">
        <title>Genome sequencing of Clostridium botulinum clinical isolates.</title>
        <authorList>
            <person name="Brunt J."/>
            <person name="Van Vliet A.H.M."/>
            <person name="Stringer S.C."/>
            <person name="Grant K.A."/>
            <person name="Carter A.C."/>
            <person name="Peck M.W."/>
        </authorList>
    </citation>
    <scope>NUCLEOTIDE SEQUENCE [LARGE SCALE GENOMIC DNA]</scope>
    <source>
        <strain evidence="2 5">H113700579</strain>
    </source>
</reference>
<dbReference type="RefSeq" id="WP_012449757.1">
    <property type="nucleotide sequence ID" value="NZ_CP010520.1"/>
</dbReference>
<dbReference type="EMBL" id="SWVK01000006">
    <property type="protein sequence ID" value="NFN34669.1"/>
    <property type="molecule type" value="Genomic_DNA"/>
</dbReference>
<dbReference type="InterPro" id="IPR037208">
    <property type="entry name" value="Spo0E-like_sf"/>
</dbReference>
<evidence type="ECO:0000313" key="6">
    <source>
        <dbReference type="Proteomes" id="UP000473681"/>
    </source>
</evidence>
<keyword evidence="1" id="KW-0175">Coiled coil</keyword>
<dbReference type="AlphaFoldDB" id="A0A0C2S3D3"/>
<dbReference type="InterPro" id="IPR036638">
    <property type="entry name" value="HLH_DNA-bd_sf"/>
</dbReference>
<evidence type="ECO:0000313" key="7">
    <source>
        <dbReference type="Proteomes" id="UP000476820"/>
    </source>
</evidence>
<dbReference type="InterPro" id="IPR018540">
    <property type="entry name" value="Spo0E-like"/>
</dbReference>
<accession>A0A0C2S3D3</accession>
<dbReference type="Proteomes" id="UP000476820">
    <property type="component" value="Unassembled WGS sequence"/>
</dbReference>